<feature type="region of interest" description="Disordered" evidence="1">
    <location>
        <begin position="1"/>
        <end position="21"/>
    </location>
</feature>
<feature type="compositionally biased region" description="Polar residues" evidence="1">
    <location>
        <begin position="7"/>
        <end position="17"/>
    </location>
</feature>
<feature type="transmembrane region" description="Helical" evidence="2">
    <location>
        <begin position="231"/>
        <end position="251"/>
    </location>
</feature>
<feature type="compositionally biased region" description="Polar residues" evidence="1">
    <location>
        <begin position="164"/>
        <end position="191"/>
    </location>
</feature>
<organism evidence="3 4">
    <name type="scientific">Helicobacter trogontum</name>
    <dbReference type="NCBI Taxonomy" id="50960"/>
    <lineage>
        <taxon>Bacteria</taxon>
        <taxon>Pseudomonadati</taxon>
        <taxon>Campylobacterota</taxon>
        <taxon>Epsilonproteobacteria</taxon>
        <taxon>Campylobacterales</taxon>
        <taxon>Helicobacteraceae</taxon>
        <taxon>Helicobacter</taxon>
    </lineage>
</organism>
<keyword evidence="2" id="KW-0472">Membrane</keyword>
<feature type="region of interest" description="Disordered" evidence="1">
    <location>
        <begin position="154"/>
        <end position="193"/>
    </location>
</feature>
<evidence type="ECO:0000313" key="4">
    <source>
        <dbReference type="Proteomes" id="UP001562457"/>
    </source>
</evidence>
<sequence length="296" mass="33213">MQDSKNDTTISHNNLTQEQDEVHLDTIDLNKAQKDSENIQTDSLHDIIVDDIQSGLGASYESDAHIYKEDTSPHSSITPISDSILVNEGIGVEINISNIDNEIPQNIKDIIIIADSRDSILDTESAQNGLGSCAQREEIKESDNIYKGQSKSIDANLSHGANPPNKNSNAAESRISQKLNDSHISQESVQESYRDDIDKEDLFDSEVLQNSYSAAKSKKYRWQYLIYSKRAFIILVCIACFVGGYAMYLFFGSTSLEALWDLHKTRNALRIEVEQSRLDNATLQRDVLELRALEPK</sequence>
<dbReference type="RefSeq" id="WP_369607085.1">
    <property type="nucleotide sequence ID" value="NZ_BAAFHN010000002.1"/>
</dbReference>
<keyword evidence="2" id="KW-1133">Transmembrane helix</keyword>
<protein>
    <submittedName>
        <fullName evidence="3">Uncharacterized protein</fullName>
    </submittedName>
</protein>
<evidence type="ECO:0000313" key="3">
    <source>
        <dbReference type="EMBL" id="GAB0172148.1"/>
    </source>
</evidence>
<gene>
    <name evidence="3" type="ORF">NHP164001_01610</name>
</gene>
<keyword evidence="4" id="KW-1185">Reference proteome</keyword>
<evidence type="ECO:0000256" key="1">
    <source>
        <dbReference type="SAM" id="MobiDB-lite"/>
    </source>
</evidence>
<name>A0ABQ0D1D4_9HELI</name>
<comment type="caution">
    <text evidence="3">The sequence shown here is derived from an EMBL/GenBank/DDBJ whole genome shotgun (WGS) entry which is preliminary data.</text>
</comment>
<evidence type="ECO:0000256" key="2">
    <source>
        <dbReference type="SAM" id="Phobius"/>
    </source>
</evidence>
<dbReference type="EMBL" id="BAAFHN010000002">
    <property type="protein sequence ID" value="GAB0172148.1"/>
    <property type="molecule type" value="Genomic_DNA"/>
</dbReference>
<reference evidence="3 4" key="1">
    <citation type="submission" date="2024-06" db="EMBL/GenBank/DDBJ databases">
        <title>Draft genome sequence of Helicobacter trogontum NHP16-4001.</title>
        <authorList>
            <person name="Rimbara E."/>
            <person name="Suzuki M."/>
        </authorList>
    </citation>
    <scope>NUCLEOTIDE SEQUENCE [LARGE SCALE GENOMIC DNA]</scope>
    <source>
        <strain evidence="3 4">NHP16-4001</strain>
    </source>
</reference>
<dbReference type="Proteomes" id="UP001562457">
    <property type="component" value="Unassembled WGS sequence"/>
</dbReference>
<keyword evidence="2" id="KW-0812">Transmembrane</keyword>
<proteinExistence type="predicted"/>
<accession>A0ABQ0D1D4</accession>